<feature type="domain" description="Glycosyl hydrolase family 92 N-terminal" evidence="3">
    <location>
        <begin position="187"/>
        <end position="369"/>
    </location>
</feature>
<dbReference type="InterPro" id="IPR050883">
    <property type="entry name" value="PNGase"/>
</dbReference>
<evidence type="ECO:0000259" key="3">
    <source>
        <dbReference type="Pfam" id="PF17678"/>
    </source>
</evidence>
<dbReference type="GO" id="GO:0000224">
    <property type="term" value="F:peptide-N4-(N-acetyl-beta-glucosaminyl)asparagine amidase activity"/>
    <property type="evidence" value="ECO:0007669"/>
    <property type="project" value="TreeGrafter"/>
</dbReference>
<evidence type="ECO:0000313" key="5">
    <source>
        <dbReference type="Proteomes" id="UP000184512"/>
    </source>
</evidence>
<evidence type="ECO:0000259" key="2">
    <source>
        <dbReference type="Pfam" id="PF07971"/>
    </source>
</evidence>
<dbReference type="RefSeq" id="WP_139280227.1">
    <property type="nucleotide sequence ID" value="NZ_FQZG01000040.1"/>
</dbReference>
<dbReference type="Gene3D" id="1.20.1610.10">
    <property type="entry name" value="alpha-1,2-mannosidases domains"/>
    <property type="match status" value="1"/>
</dbReference>
<proteinExistence type="predicted"/>
<dbReference type="GO" id="GO:0005975">
    <property type="term" value="P:carbohydrate metabolic process"/>
    <property type="evidence" value="ECO:0007669"/>
    <property type="project" value="InterPro"/>
</dbReference>
<organism evidence="4 5">
    <name type="scientific">Tessaracoccus bendigoensis DSM 12906</name>
    <dbReference type="NCBI Taxonomy" id="1123357"/>
    <lineage>
        <taxon>Bacteria</taxon>
        <taxon>Bacillati</taxon>
        <taxon>Actinomycetota</taxon>
        <taxon>Actinomycetes</taxon>
        <taxon>Propionibacteriales</taxon>
        <taxon>Propionibacteriaceae</taxon>
        <taxon>Tessaracoccus</taxon>
    </lineage>
</organism>
<dbReference type="Pfam" id="PF07971">
    <property type="entry name" value="Glyco_hydro_92"/>
    <property type="match status" value="1"/>
</dbReference>
<dbReference type="Pfam" id="PF17678">
    <property type="entry name" value="Glyco_hydro_92N"/>
    <property type="match status" value="1"/>
</dbReference>
<keyword evidence="5" id="KW-1185">Reference proteome</keyword>
<dbReference type="InterPro" id="IPR014718">
    <property type="entry name" value="GH-type_carb-bd"/>
</dbReference>
<feature type="compositionally biased region" description="Polar residues" evidence="1">
    <location>
        <begin position="1"/>
        <end position="23"/>
    </location>
</feature>
<dbReference type="GO" id="GO:0005829">
    <property type="term" value="C:cytosol"/>
    <property type="evidence" value="ECO:0007669"/>
    <property type="project" value="TreeGrafter"/>
</dbReference>
<dbReference type="Gene3D" id="3.30.2080.10">
    <property type="entry name" value="GH92 mannosidase domain"/>
    <property type="match status" value="1"/>
</dbReference>
<evidence type="ECO:0000313" key="4">
    <source>
        <dbReference type="EMBL" id="SHJ32979.1"/>
    </source>
</evidence>
<dbReference type="STRING" id="1123357.SAMN02745244_02257"/>
<dbReference type="PANTHER" id="PTHR12143:SF43">
    <property type="entry name" value="PUTATIVE-RELATED"/>
    <property type="match status" value="1"/>
</dbReference>
<gene>
    <name evidence="4" type="ORF">SAMN02745244_02257</name>
</gene>
<dbReference type="Gene3D" id="1.20.1050.60">
    <property type="entry name" value="alpha-1,2-mannosidase"/>
    <property type="match status" value="1"/>
</dbReference>
<dbReference type="Proteomes" id="UP000184512">
    <property type="component" value="Unassembled WGS sequence"/>
</dbReference>
<dbReference type="InterPro" id="IPR005887">
    <property type="entry name" value="GH92_a_mannosidase_put"/>
</dbReference>
<dbReference type="GO" id="GO:0006516">
    <property type="term" value="P:glycoprotein catabolic process"/>
    <property type="evidence" value="ECO:0007669"/>
    <property type="project" value="TreeGrafter"/>
</dbReference>
<dbReference type="Gene3D" id="2.70.98.10">
    <property type="match status" value="1"/>
</dbReference>
<dbReference type="InterPro" id="IPR012939">
    <property type="entry name" value="Glyco_hydro_92"/>
</dbReference>
<feature type="region of interest" description="Disordered" evidence="1">
    <location>
        <begin position="1"/>
        <end position="30"/>
    </location>
</feature>
<feature type="domain" description="Glycosyl hydrolase family 92" evidence="2">
    <location>
        <begin position="403"/>
        <end position="899"/>
    </location>
</feature>
<dbReference type="EMBL" id="FQZG01000040">
    <property type="protein sequence ID" value="SHJ32979.1"/>
    <property type="molecule type" value="Genomic_DNA"/>
</dbReference>
<dbReference type="OrthoDB" id="9804511at2"/>
<dbReference type="AlphaFoldDB" id="A0A1M6IEW2"/>
<reference evidence="5" key="1">
    <citation type="submission" date="2016-11" db="EMBL/GenBank/DDBJ databases">
        <authorList>
            <person name="Varghese N."/>
            <person name="Submissions S."/>
        </authorList>
    </citation>
    <scope>NUCLEOTIDE SEQUENCE [LARGE SCALE GENOMIC DNA]</scope>
    <source>
        <strain evidence="5">DSM 12906</strain>
    </source>
</reference>
<dbReference type="InterPro" id="IPR041371">
    <property type="entry name" value="GH92_N"/>
</dbReference>
<dbReference type="PANTHER" id="PTHR12143">
    <property type="entry name" value="PEPTIDE N-GLYCANASE PNGASE -RELATED"/>
    <property type="match status" value="1"/>
</dbReference>
<name>A0A1M6IEW2_9ACTN</name>
<dbReference type="SUPFAM" id="SSF48208">
    <property type="entry name" value="Six-hairpin glycosidases"/>
    <property type="match status" value="1"/>
</dbReference>
<evidence type="ECO:0000256" key="1">
    <source>
        <dbReference type="SAM" id="MobiDB-lite"/>
    </source>
</evidence>
<dbReference type="GO" id="GO:0030246">
    <property type="term" value="F:carbohydrate binding"/>
    <property type="evidence" value="ECO:0007669"/>
    <property type="project" value="InterPro"/>
</dbReference>
<dbReference type="InterPro" id="IPR008928">
    <property type="entry name" value="6-hairpin_glycosidase_sf"/>
</dbReference>
<dbReference type="NCBIfam" id="TIGR01180">
    <property type="entry name" value="aman2_put"/>
    <property type="match status" value="1"/>
</dbReference>
<protein>
    <submittedName>
        <fullName evidence="4">Alpha-1,2-mannosidase, putative</fullName>
    </submittedName>
</protein>
<sequence>MTDDVLSTSFEPGQPVATSSSDGIRSRVTAGPENPFVGLPGLGSSGRQALSIEWDAPGARVASVLDGPIAIGPRSRLSYDLFFDGSVDDEAPASAHVALDLVFEDGSRLSKARPIDGHGVALTAVAQGTSRILLPRQWNQITCDLAAFAGRTVVAVIASVDAPTAGRAWVDDVSIAPLDPPGDPVDLVDTRRGSNSSPGLSRGNTFPAIAVPNGALLVSPMTRRALDWFYAWSQHNTASGYPAFEGIVLTNEPSPWMGDRNQLILTPTWGADAKPHTFTHADEEARPYRYAVRLDGGLRVDATPSRHGAIIRLTTPDVPGTLRIAHGVADGASRLRQRGDGLWVGWVDNGSGLSTGRSRLFVAIAFDAESTVDPDDPGSVRLDAAPGETVCARVGTSLISIDQAVHVLRDELDVDFDELQTAARSLWAARLDVLEVEGASREELVGIYSSLYRVNLYPNFSDEVADGRIVHASPVLPHLKDSDDEHTGAQLVTGRMSVNHGFWDTYRTVWPLYALAYPVEGAELADGFVSQFRTGGWIARWSSPGYADLMTGTSSDVAFADLDAKGAPLPDRFATYYAGLRNATAMPTEAGVGRKDLRWVFRGAPTPESHEPVSWAFEASLNDYALGLMAARLAGEADLESRAVRRLQDESAYLLGRSSAYANLYDTATGFFQSRHLDGSVRTPVDRYDPRVWGGDYTEANGWAFAFPAPHDVAGLAHLVGGREALRERLDLFFATPEDGDRPGTYPASMHEILEARLTRAGQFAVSNQPVHHIPFLYAFTSTPWRVGEVVHDALRRLFCGSEFGQGFPGDEDNGEMSAWYLFALSGLYPLQVGTPRYTLHAPYLPEMRWHLPDGDLVIRTEGSGGYVEAVTLDGTPVERTWLDHEELVGGRTLVFRLAETPSSWATGEAASAPSHTPWGETPRRWVDVGGEAKVTASHGLDPAPLVDDDPDGGVELPTGCTAEWRFDTQTRVEAYTLMGGPEPMTEAAWRLEALVDGAWAEIDRREGESTDWPGQLRPFVLDAAATVEAVRLTVARGPLWLAQVELLAMRGL</sequence>
<accession>A0A1M6IEW2</accession>